<feature type="domain" description="YqcC-like" evidence="2">
    <location>
        <begin position="10"/>
        <end position="108"/>
    </location>
</feature>
<dbReference type="Proteomes" id="UP000733611">
    <property type="component" value="Unassembled WGS sequence"/>
</dbReference>
<evidence type="ECO:0000259" key="2">
    <source>
        <dbReference type="Pfam" id="PF04287"/>
    </source>
</evidence>
<feature type="region of interest" description="Disordered" evidence="1">
    <location>
        <begin position="130"/>
        <end position="163"/>
    </location>
</feature>
<reference evidence="3" key="1">
    <citation type="journal article" date="2021" name="PeerJ">
        <title>Extensive microbial diversity within the chicken gut microbiome revealed by metagenomics and culture.</title>
        <authorList>
            <person name="Gilroy R."/>
            <person name="Ravi A."/>
            <person name="Getino M."/>
            <person name="Pursley I."/>
            <person name="Horton D.L."/>
            <person name="Alikhan N.F."/>
            <person name="Baker D."/>
            <person name="Gharbi K."/>
            <person name="Hall N."/>
            <person name="Watson M."/>
            <person name="Adriaenssens E.M."/>
            <person name="Foster-Nyarko E."/>
            <person name="Jarju S."/>
            <person name="Secka A."/>
            <person name="Antonio M."/>
            <person name="Oren A."/>
            <person name="Chaudhuri R.R."/>
            <person name="La Ragione R."/>
            <person name="Hildebrand F."/>
            <person name="Pallen M.J."/>
        </authorList>
    </citation>
    <scope>NUCLEOTIDE SEQUENCE</scope>
    <source>
        <strain evidence="3">378</strain>
    </source>
</reference>
<reference evidence="3" key="2">
    <citation type="submission" date="2021-04" db="EMBL/GenBank/DDBJ databases">
        <authorList>
            <person name="Gilroy R."/>
        </authorList>
    </citation>
    <scope>NUCLEOTIDE SEQUENCE</scope>
    <source>
        <strain evidence="3">378</strain>
    </source>
</reference>
<dbReference type="PANTHER" id="PTHR39586:SF1">
    <property type="entry name" value="CYTOPLASMIC PROTEIN"/>
    <property type="match status" value="1"/>
</dbReference>
<feature type="compositionally biased region" description="Basic residues" evidence="1">
    <location>
        <begin position="142"/>
        <end position="163"/>
    </location>
</feature>
<comment type="caution">
    <text evidence="3">The sequence shown here is derived from an EMBL/GenBank/DDBJ whole genome shotgun (WGS) entry which is preliminary data.</text>
</comment>
<sequence length="163" mass="18940">MSKQHDREAISAKLQELEDELKALTLWGGEKQRPHEKLAKPLGPFGVGEIEFHQWLEYVLLPNFRQLIAEEQALPEFMAVHPYAIEYYRNHWSQYRKLISILKELDQLISIKEELASALRSAYSAESAAKQYAAQTKEQGGHNHHHHHHHHQNGQKHGHKGKH</sequence>
<dbReference type="EMBL" id="JAHLFE010000147">
    <property type="protein sequence ID" value="MBU3844650.1"/>
    <property type="molecule type" value="Genomic_DNA"/>
</dbReference>
<dbReference type="SUPFAM" id="SSF158452">
    <property type="entry name" value="YqcC-like"/>
    <property type="match status" value="1"/>
</dbReference>
<evidence type="ECO:0000313" key="3">
    <source>
        <dbReference type="EMBL" id="MBU3844650.1"/>
    </source>
</evidence>
<accession>A0A948TGJ2</accession>
<dbReference type="AlphaFoldDB" id="A0A948TGJ2"/>
<dbReference type="Gene3D" id="1.20.1440.40">
    <property type="entry name" value="YqcC-like"/>
    <property type="match status" value="1"/>
</dbReference>
<dbReference type="InterPro" id="IPR036814">
    <property type="entry name" value="YqcC-like_sf"/>
</dbReference>
<name>A0A948TGJ2_9GAMM</name>
<dbReference type="InterPro" id="IPR007384">
    <property type="entry name" value="UCP006257"/>
</dbReference>
<dbReference type="Pfam" id="PF04287">
    <property type="entry name" value="DUF446"/>
    <property type="match status" value="1"/>
</dbReference>
<evidence type="ECO:0000256" key="1">
    <source>
        <dbReference type="SAM" id="MobiDB-lite"/>
    </source>
</evidence>
<dbReference type="GO" id="GO:0044010">
    <property type="term" value="P:single-species biofilm formation"/>
    <property type="evidence" value="ECO:0007669"/>
    <property type="project" value="TreeGrafter"/>
</dbReference>
<dbReference type="InterPro" id="IPR023376">
    <property type="entry name" value="YqcC-like_dom"/>
</dbReference>
<evidence type="ECO:0000313" key="4">
    <source>
        <dbReference type="Proteomes" id="UP000733611"/>
    </source>
</evidence>
<proteinExistence type="predicted"/>
<gene>
    <name evidence="3" type="ORF">H9847_07270</name>
</gene>
<dbReference type="PANTHER" id="PTHR39586">
    <property type="entry name" value="CYTOPLASMIC PROTEIN-RELATED"/>
    <property type="match status" value="1"/>
</dbReference>
<protein>
    <submittedName>
        <fullName evidence="3">YqcC family protein</fullName>
    </submittedName>
</protein>
<organism evidence="3 4">
    <name type="scientific">Candidatus Anaerobiospirillum pullicola</name>
    <dbReference type="NCBI Taxonomy" id="2838451"/>
    <lineage>
        <taxon>Bacteria</taxon>
        <taxon>Pseudomonadati</taxon>
        <taxon>Pseudomonadota</taxon>
        <taxon>Gammaproteobacteria</taxon>
        <taxon>Aeromonadales</taxon>
        <taxon>Succinivibrionaceae</taxon>
        <taxon>Anaerobiospirillum</taxon>
    </lineage>
</organism>